<dbReference type="PANTHER" id="PTHR10949:SF0">
    <property type="entry name" value="LIPOYL SYNTHASE, MITOCHONDRIAL"/>
    <property type="match status" value="1"/>
</dbReference>
<comment type="cofactor">
    <cofactor evidence="1">
        <name>[4Fe-4S] cluster</name>
        <dbReference type="ChEBI" id="CHEBI:49883"/>
    </cofactor>
</comment>
<dbReference type="GO" id="GO:0051539">
    <property type="term" value="F:4 iron, 4 sulfur cluster binding"/>
    <property type="evidence" value="ECO:0007669"/>
    <property type="project" value="UniProtKB-KW"/>
</dbReference>
<sequence>MLKSKTQPLIRRHLDLNLKISRLKTTANKDINIDEFKSRLESGPQLSQFISGSVGSDDKWSDYSGKLRREKGDNERLRLPPWLKREIPVGHNYHRLKESLRSLGLNTVCEEAKCPNIGECWGGGQHRTSTATI</sequence>
<evidence type="ECO:0000256" key="2">
    <source>
        <dbReference type="ARBA" id="ARBA00004173"/>
    </source>
</evidence>
<dbReference type="EMBL" id="OC954716">
    <property type="protein sequence ID" value="CAD7664638.1"/>
    <property type="molecule type" value="Genomic_DNA"/>
</dbReference>
<keyword evidence="7" id="KW-1185">Reference proteome</keyword>
<feature type="domain" description="Lipoyl synthase N-terminal" evidence="5">
    <location>
        <begin position="28"/>
        <end position="114"/>
    </location>
</feature>
<dbReference type="EMBL" id="CAJPVJ010039891">
    <property type="protein sequence ID" value="CAG2181775.1"/>
    <property type="molecule type" value="Genomic_DNA"/>
</dbReference>
<keyword evidence="3" id="KW-0408">Iron</keyword>
<evidence type="ECO:0000313" key="6">
    <source>
        <dbReference type="EMBL" id="CAD7664638.1"/>
    </source>
</evidence>
<organism evidence="6">
    <name type="scientific">Oppiella nova</name>
    <dbReference type="NCBI Taxonomy" id="334625"/>
    <lineage>
        <taxon>Eukaryota</taxon>
        <taxon>Metazoa</taxon>
        <taxon>Ecdysozoa</taxon>
        <taxon>Arthropoda</taxon>
        <taxon>Chelicerata</taxon>
        <taxon>Arachnida</taxon>
        <taxon>Acari</taxon>
        <taxon>Acariformes</taxon>
        <taxon>Sarcoptiformes</taxon>
        <taxon>Oribatida</taxon>
        <taxon>Brachypylina</taxon>
        <taxon>Oppioidea</taxon>
        <taxon>Oppiidae</taxon>
        <taxon>Oppiella</taxon>
    </lineage>
</organism>
<name>A0A7R9MST4_9ACAR</name>
<evidence type="ECO:0000256" key="3">
    <source>
        <dbReference type="ARBA" id="ARBA00022485"/>
    </source>
</evidence>
<evidence type="ECO:0000259" key="5">
    <source>
        <dbReference type="Pfam" id="PF16881"/>
    </source>
</evidence>
<comment type="subcellular location">
    <subcellularLocation>
        <location evidence="2">Mitochondrion</location>
    </subcellularLocation>
</comment>
<keyword evidence="3" id="KW-0004">4Fe-4S</keyword>
<keyword evidence="3" id="KW-0479">Metal-binding</keyword>
<protein>
    <recommendedName>
        <fullName evidence="5">Lipoyl synthase N-terminal domain-containing protein</fullName>
    </recommendedName>
</protein>
<gene>
    <name evidence="6" type="ORF">ONB1V03_LOCUS21196</name>
</gene>
<evidence type="ECO:0000313" key="7">
    <source>
        <dbReference type="Proteomes" id="UP000728032"/>
    </source>
</evidence>
<dbReference type="Pfam" id="PF16881">
    <property type="entry name" value="LIAS_N"/>
    <property type="match status" value="1"/>
</dbReference>
<dbReference type="InterPro" id="IPR003698">
    <property type="entry name" value="Lipoyl_synth"/>
</dbReference>
<dbReference type="AlphaFoldDB" id="A0A7R9MST4"/>
<dbReference type="GO" id="GO:0005739">
    <property type="term" value="C:mitochondrion"/>
    <property type="evidence" value="ECO:0007669"/>
    <property type="project" value="UniProtKB-SubCell"/>
</dbReference>
<evidence type="ECO:0000256" key="4">
    <source>
        <dbReference type="SAM" id="MobiDB-lite"/>
    </source>
</evidence>
<feature type="compositionally biased region" description="Basic and acidic residues" evidence="4">
    <location>
        <begin position="56"/>
        <end position="67"/>
    </location>
</feature>
<keyword evidence="3" id="KW-0411">Iron-sulfur</keyword>
<dbReference type="OrthoDB" id="3231at2759"/>
<dbReference type="Proteomes" id="UP000728032">
    <property type="component" value="Unassembled WGS sequence"/>
</dbReference>
<evidence type="ECO:0000256" key="1">
    <source>
        <dbReference type="ARBA" id="ARBA00001966"/>
    </source>
</evidence>
<accession>A0A7R9MST4</accession>
<dbReference type="InterPro" id="IPR031691">
    <property type="entry name" value="LIAS_N"/>
</dbReference>
<proteinExistence type="predicted"/>
<feature type="non-terminal residue" evidence="6">
    <location>
        <position position="1"/>
    </location>
</feature>
<dbReference type="PANTHER" id="PTHR10949">
    <property type="entry name" value="LIPOYL SYNTHASE"/>
    <property type="match status" value="1"/>
</dbReference>
<feature type="region of interest" description="Disordered" evidence="4">
    <location>
        <begin position="48"/>
        <end position="67"/>
    </location>
</feature>
<reference evidence="6" key="1">
    <citation type="submission" date="2020-11" db="EMBL/GenBank/DDBJ databases">
        <authorList>
            <person name="Tran Van P."/>
        </authorList>
    </citation>
    <scope>NUCLEOTIDE SEQUENCE</scope>
</reference>
<dbReference type="GO" id="GO:0016992">
    <property type="term" value="F:lipoate synthase activity"/>
    <property type="evidence" value="ECO:0007669"/>
    <property type="project" value="InterPro"/>
</dbReference>